<organism evidence="2 3">
    <name type="scientific">Microbacterium aerolatum</name>
    <dbReference type="NCBI Taxonomy" id="153731"/>
    <lineage>
        <taxon>Bacteria</taxon>
        <taxon>Bacillati</taxon>
        <taxon>Actinomycetota</taxon>
        <taxon>Actinomycetes</taxon>
        <taxon>Micrococcales</taxon>
        <taxon>Microbacteriaceae</taxon>
        <taxon>Microbacterium</taxon>
    </lineage>
</organism>
<gene>
    <name evidence="2" type="ORF">MAE01_20070</name>
</gene>
<reference evidence="2 3" key="1">
    <citation type="submission" date="2019-07" db="EMBL/GenBank/DDBJ databases">
        <title>Whole genome shotgun sequence of Microbacterium aerolatum NBRC 103071.</title>
        <authorList>
            <person name="Hosoyama A."/>
            <person name="Uohara A."/>
            <person name="Ohji S."/>
            <person name="Ichikawa N."/>
        </authorList>
    </citation>
    <scope>NUCLEOTIDE SEQUENCE [LARGE SCALE GENOMIC DNA]</scope>
    <source>
        <strain evidence="2 3">NBRC 103071</strain>
    </source>
</reference>
<dbReference type="RefSeq" id="WP_147039420.1">
    <property type="nucleotide sequence ID" value="NZ_BJUW01000008.1"/>
</dbReference>
<keyword evidence="1" id="KW-0472">Membrane</keyword>
<dbReference type="AlphaFoldDB" id="A0A511AJ77"/>
<feature type="transmembrane region" description="Helical" evidence="1">
    <location>
        <begin position="7"/>
        <end position="25"/>
    </location>
</feature>
<accession>A0A511AJ77</accession>
<keyword evidence="1" id="KW-1133">Transmembrane helix</keyword>
<comment type="caution">
    <text evidence="2">The sequence shown here is derived from an EMBL/GenBank/DDBJ whole genome shotgun (WGS) entry which is preliminary data.</text>
</comment>
<dbReference type="EMBL" id="BJUW01000008">
    <property type="protein sequence ID" value="GEK86831.1"/>
    <property type="molecule type" value="Genomic_DNA"/>
</dbReference>
<keyword evidence="3" id="KW-1185">Reference proteome</keyword>
<dbReference type="OrthoDB" id="5083952at2"/>
<name>A0A511AJ77_9MICO</name>
<protein>
    <submittedName>
        <fullName evidence="2">Uncharacterized protein</fullName>
    </submittedName>
</protein>
<evidence type="ECO:0000313" key="3">
    <source>
        <dbReference type="Proteomes" id="UP000321225"/>
    </source>
</evidence>
<feature type="transmembrane region" description="Helical" evidence="1">
    <location>
        <begin position="31"/>
        <end position="49"/>
    </location>
</feature>
<evidence type="ECO:0000256" key="1">
    <source>
        <dbReference type="SAM" id="Phobius"/>
    </source>
</evidence>
<dbReference type="Proteomes" id="UP000321225">
    <property type="component" value="Unassembled WGS sequence"/>
</dbReference>
<proteinExistence type="predicted"/>
<sequence>MTRARIIATFIVAAIVGLLLVFAVGVEPTFAIAWGVLAGMFVLCAQLVIPDDPRGDAPDIPAGPERRGTAISRMAWSLNPRTGEAGELITRRVRAILRHRLRRVGLDTDASADRSQIDALLGAGLWTRMTTPGTKRQDIEEALEAISRLSPDRENQ</sequence>
<evidence type="ECO:0000313" key="2">
    <source>
        <dbReference type="EMBL" id="GEK86831.1"/>
    </source>
</evidence>
<keyword evidence="1" id="KW-0812">Transmembrane</keyword>